<dbReference type="EMBL" id="CP045483">
    <property type="protein sequence ID" value="QGR19018.1"/>
    <property type="molecule type" value="Genomic_DNA"/>
</dbReference>
<evidence type="ECO:0000313" key="1">
    <source>
        <dbReference type="EMBL" id="QGR19018.1"/>
    </source>
</evidence>
<sequence>MKYEAYINRIQGDIKFLTEDNNVIGLTKSVVEELGKVGIKPKAFANSLSEFVTDKTPLFTSYTGGESKVGEPCNLGTIFELWIIKGSEELHTFVTIVNYNGTAQVTFSKPEFFNDAMLTTMRNILSLDCVKIKMPYPYKFAVFEAFNAFRKLSNVSFEGIVREKMISIDDKKRGLVWRIESPNFDYSTDISIQ</sequence>
<dbReference type="Proteomes" id="UP000423396">
    <property type="component" value="Chromosome"/>
</dbReference>
<dbReference type="OrthoDB" id="34291at2157"/>
<organism evidence="1 2">
    <name type="scientific">Stygiolobus azoricus</name>
    <dbReference type="NCBI Taxonomy" id="41675"/>
    <lineage>
        <taxon>Archaea</taxon>
        <taxon>Thermoproteota</taxon>
        <taxon>Thermoprotei</taxon>
        <taxon>Sulfolobales</taxon>
        <taxon>Sulfolobaceae</taxon>
        <taxon>Stygiolobus</taxon>
    </lineage>
</organism>
<dbReference type="AlphaFoldDB" id="A0A650CMM7"/>
<dbReference type="GeneID" id="42797971"/>
<proteinExistence type="predicted"/>
<evidence type="ECO:0000313" key="2">
    <source>
        <dbReference type="Proteomes" id="UP000423396"/>
    </source>
</evidence>
<reference evidence="1 2" key="1">
    <citation type="submission" date="2019-10" db="EMBL/GenBank/DDBJ databases">
        <title>Genome Sequences from Six Type Strain Members of the Archaeal Family Sulfolobaceae: Acidianus ambivalens, Acidianus infernus, Metallosphaera prunae, Stygiolobus azoricus, Sulfolobus metallicus, and Sulfurisphaera ohwakuensis.</title>
        <authorList>
            <person name="Counts J.A."/>
            <person name="Kelly R.M."/>
        </authorList>
    </citation>
    <scope>NUCLEOTIDE SEQUENCE [LARGE SCALE GENOMIC DNA]</scope>
    <source>
        <strain evidence="1 2">FC6</strain>
    </source>
</reference>
<dbReference type="KEGG" id="sazo:D1868_02825"/>
<keyword evidence="2" id="KW-1185">Reference proteome</keyword>
<dbReference type="RefSeq" id="WP_156005340.1">
    <property type="nucleotide sequence ID" value="NZ_CP045483.1"/>
</dbReference>
<accession>A0A650CMM7</accession>
<protein>
    <submittedName>
        <fullName evidence="1">Uncharacterized protein</fullName>
    </submittedName>
</protein>
<gene>
    <name evidence="1" type="ORF">D1868_02825</name>
</gene>
<name>A0A650CMM7_9CREN</name>